<evidence type="ECO:0000313" key="15">
    <source>
        <dbReference type="EMBL" id="KIV78455.1"/>
    </source>
</evidence>
<accession>A0A0D1VQX6</accession>
<dbReference type="GO" id="GO:0008270">
    <property type="term" value="F:zinc ion binding"/>
    <property type="evidence" value="ECO:0007669"/>
    <property type="project" value="UniProtKB-KW"/>
</dbReference>
<dbReference type="EMBL" id="KN846954">
    <property type="protein sequence ID" value="KIV78455.1"/>
    <property type="molecule type" value="Genomic_DNA"/>
</dbReference>
<evidence type="ECO:0000256" key="8">
    <source>
        <dbReference type="ARBA" id="ARBA00022723"/>
    </source>
</evidence>
<dbReference type="GO" id="GO:0005737">
    <property type="term" value="C:cytoplasm"/>
    <property type="evidence" value="ECO:0007669"/>
    <property type="project" value="UniProtKB-SubCell"/>
</dbReference>
<feature type="region of interest" description="Disordered" evidence="13">
    <location>
        <begin position="396"/>
        <end position="534"/>
    </location>
</feature>
<keyword evidence="10" id="KW-0862">Zinc</keyword>
<keyword evidence="8" id="KW-0479">Metal-binding</keyword>
<dbReference type="InterPro" id="IPR013083">
    <property type="entry name" value="Znf_RING/FYVE/PHD"/>
</dbReference>
<dbReference type="InterPro" id="IPR056437">
    <property type="entry name" value="Znf-C2H2_ZNF598/HEL2"/>
</dbReference>
<dbReference type="SUPFAM" id="SSF57850">
    <property type="entry name" value="RING/U-box"/>
    <property type="match status" value="1"/>
</dbReference>
<dbReference type="STRING" id="1016849.A0A0D1VQX6"/>
<dbReference type="CDD" id="cd16615">
    <property type="entry name" value="RING-HC_ZNF598"/>
    <property type="match status" value="1"/>
</dbReference>
<feature type="compositionally biased region" description="Polar residues" evidence="13">
    <location>
        <begin position="687"/>
        <end position="709"/>
    </location>
</feature>
<reference evidence="15 16" key="1">
    <citation type="submission" date="2015-01" db="EMBL/GenBank/DDBJ databases">
        <title>The Genome Sequence of Exophiala sideris CBS121828.</title>
        <authorList>
            <consortium name="The Broad Institute Genomics Platform"/>
            <person name="Cuomo C."/>
            <person name="de Hoog S."/>
            <person name="Gorbushina A."/>
            <person name="Stielow B."/>
            <person name="Teixiera M."/>
            <person name="Abouelleil A."/>
            <person name="Chapman S.B."/>
            <person name="Priest M."/>
            <person name="Young S.K."/>
            <person name="Wortman J."/>
            <person name="Nusbaum C."/>
            <person name="Birren B."/>
        </authorList>
    </citation>
    <scope>NUCLEOTIDE SEQUENCE [LARGE SCALE GENOMIC DNA]</scope>
    <source>
        <strain evidence="15 16">CBS 121828</strain>
    </source>
</reference>
<evidence type="ECO:0000256" key="6">
    <source>
        <dbReference type="ARBA" id="ARBA00022553"/>
    </source>
</evidence>
<feature type="compositionally biased region" description="Basic residues" evidence="13">
    <location>
        <begin position="50"/>
        <end position="59"/>
    </location>
</feature>
<dbReference type="Pfam" id="PF23230">
    <property type="entry name" value="zf-C2H2_13"/>
    <property type="match status" value="1"/>
</dbReference>
<dbReference type="SMART" id="SM00355">
    <property type="entry name" value="ZnF_C2H2"/>
    <property type="match status" value="4"/>
</dbReference>
<dbReference type="InterPro" id="IPR057634">
    <property type="entry name" value="PAH_ZNF598/HEL2"/>
</dbReference>
<keyword evidence="9 12" id="KW-0863">Zinc-finger</keyword>
<evidence type="ECO:0000313" key="16">
    <source>
        <dbReference type="Proteomes" id="UP000053599"/>
    </source>
</evidence>
<feature type="compositionally biased region" description="Pro residues" evidence="13">
    <location>
        <begin position="483"/>
        <end position="495"/>
    </location>
</feature>
<dbReference type="GO" id="GO:0043022">
    <property type="term" value="F:ribosome binding"/>
    <property type="evidence" value="ECO:0007669"/>
    <property type="project" value="TreeGrafter"/>
</dbReference>
<dbReference type="InterPro" id="IPR044288">
    <property type="entry name" value="ZNF598/HEL2"/>
</dbReference>
<dbReference type="PANTHER" id="PTHR22938:SF0">
    <property type="entry name" value="E3 UBIQUITIN-PROTEIN LIGASE ZNF598"/>
    <property type="match status" value="1"/>
</dbReference>
<evidence type="ECO:0000256" key="7">
    <source>
        <dbReference type="ARBA" id="ARBA00022679"/>
    </source>
</evidence>
<dbReference type="InterPro" id="IPR041888">
    <property type="entry name" value="RING-HC_ZNF598/HEL2"/>
</dbReference>
<dbReference type="InterPro" id="IPR013087">
    <property type="entry name" value="Znf_C2H2_type"/>
</dbReference>
<evidence type="ECO:0000256" key="13">
    <source>
        <dbReference type="SAM" id="MobiDB-lite"/>
    </source>
</evidence>
<dbReference type="HOGENOM" id="CLU_008515_1_0_1"/>
<dbReference type="PROSITE" id="PS50089">
    <property type="entry name" value="ZF_RING_2"/>
    <property type="match status" value="1"/>
</dbReference>
<dbReference type="OrthoDB" id="3838338at2759"/>
<dbReference type="InterPro" id="IPR001841">
    <property type="entry name" value="Znf_RING"/>
</dbReference>
<evidence type="ECO:0000256" key="12">
    <source>
        <dbReference type="PROSITE-ProRule" id="PRU00175"/>
    </source>
</evidence>
<protein>
    <recommendedName>
        <fullName evidence="4">RING-type E3 ubiquitin transferase</fullName>
        <ecNumber evidence="4">2.3.2.27</ecNumber>
    </recommendedName>
</protein>
<dbReference type="GO" id="GO:0061630">
    <property type="term" value="F:ubiquitin protein ligase activity"/>
    <property type="evidence" value="ECO:0007669"/>
    <property type="project" value="UniProtKB-EC"/>
</dbReference>
<comment type="catalytic activity">
    <reaction evidence="1">
        <text>S-ubiquitinyl-[E2 ubiquitin-conjugating enzyme]-L-cysteine + [acceptor protein]-L-lysine = [E2 ubiquitin-conjugating enzyme]-L-cysteine + N(6)-ubiquitinyl-[acceptor protein]-L-lysine.</text>
        <dbReference type="EC" id="2.3.2.27"/>
    </reaction>
</comment>
<evidence type="ECO:0000259" key="14">
    <source>
        <dbReference type="PROSITE" id="PS50089"/>
    </source>
</evidence>
<dbReference type="PROSITE" id="PS00028">
    <property type="entry name" value="ZINC_FINGER_C2H2_1"/>
    <property type="match status" value="1"/>
</dbReference>
<feature type="compositionally biased region" description="Polar residues" evidence="13">
    <location>
        <begin position="767"/>
        <end position="789"/>
    </location>
</feature>
<dbReference type="GO" id="GO:0072344">
    <property type="term" value="P:rescue of stalled ribosome"/>
    <property type="evidence" value="ECO:0007669"/>
    <property type="project" value="InterPro"/>
</dbReference>
<feature type="region of interest" description="Disordered" evidence="13">
    <location>
        <begin position="643"/>
        <end position="745"/>
    </location>
</feature>
<feature type="compositionally biased region" description="Polar residues" evidence="13">
    <location>
        <begin position="25"/>
        <end position="37"/>
    </location>
</feature>
<evidence type="ECO:0000256" key="1">
    <source>
        <dbReference type="ARBA" id="ARBA00000900"/>
    </source>
</evidence>
<feature type="compositionally biased region" description="Polar residues" evidence="13">
    <location>
        <begin position="643"/>
        <end position="667"/>
    </location>
</feature>
<feature type="compositionally biased region" description="Polar residues" evidence="13">
    <location>
        <begin position="718"/>
        <end position="733"/>
    </location>
</feature>
<feature type="compositionally biased region" description="Polar residues" evidence="13">
    <location>
        <begin position="107"/>
        <end position="118"/>
    </location>
</feature>
<dbReference type="Pfam" id="PF23202">
    <property type="entry name" value="PAH_ZNF598"/>
    <property type="match status" value="1"/>
</dbReference>
<proteinExistence type="inferred from homology"/>
<dbReference type="Pfam" id="PF25447">
    <property type="entry name" value="RING_ZNF598"/>
    <property type="match status" value="1"/>
</dbReference>
<dbReference type="PANTHER" id="PTHR22938">
    <property type="entry name" value="ZINC FINGER PROTEIN 598"/>
    <property type="match status" value="1"/>
</dbReference>
<gene>
    <name evidence="15" type="ORF">PV11_10174</name>
</gene>
<evidence type="ECO:0000256" key="3">
    <source>
        <dbReference type="ARBA" id="ARBA00004906"/>
    </source>
</evidence>
<evidence type="ECO:0000256" key="4">
    <source>
        <dbReference type="ARBA" id="ARBA00012483"/>
    </source>
</evidence>
<keyword evidence="6" id="KW-0597">Phosphoprotein</keyword>
<feature type="compositionally biased region" description="Polar residues" evidence="13">
    <location>
        <begin position="454"/>
        <end position="473"/>
    </location>
</feature>
<feature type="domain" description="RING-type" evidence="14">
    <location>
        <begin position="127"/>
        <end position="167"/>
    </location>
</feature>
<feature type="region of interest" description="Disordered" evidence="13">
    <location>
        <begin position="766"/>
        <end position="829"/>
    </location>
</feature>
<feature type="region of interest" description="Disordered" evidence="13">
    <location>
        <begin position="616"/>
        <end position="635"/>
    </location>
</feature>
<dbReference type="AlphaFoldDB" id="A0A0D1VQX6"/>
<name>A0A0D1VQX6_9EURO</name>
<feature type="compositionally biased region" description="Basic and acidic residues" evidence="13">
    <location>
        <begin position="408"/>
        <end position="435"/>
    </location>
</feature>
<dbReference type="GO" id="GO:0016567">
    <property type="term" value="P:protein ubiquitination"/>
    <property type="evidence" value="ECO:0007669"/>
    <property type="project" value="TreeGrafter"/>
</dbReference>
<comment type="pathway">
    <text evidence="3">Protein modification; protein ubiquitination.</text>
</comment>
<evidence type="ECO:0000256" key="5">
    <source>
        <dbReference type="ARBA" id="ARBA00022490"/>
    </source>
</evidence>
<evidence type="ECO:0000256" key="10">
    <source>
        <dbReference type="ARBA" id="ARBA00022833"/>
    </source>
</evidence>
<keyword evidence="5" id="KW-0963">Cytoplasm</keyword>
<sequence>MSVPGNSLDAPSSHPLANRGRGGRPNQSESSGSQNTYDGRGRGAGSRGNRGQRRGRGRGQGHGQDREIASSTTSQPQPFEPAAEGTSGRPHGGGFGARLTEAASKPTGDSSGSQLQANEQEEEGEVCFICASPIAHISIAPCNHQTCHICSLRLRALYKTRACAHCRTEAPFVIFTDDAEKRFEEFHDNDFVKLDDNLGIRYEKDVIFEDTVLLLRYNCPDRDCDVACLGWPDLHRHVKTKHGKMMCDLCTRNKKVFTHEHELFTFGELRRHEKYGDDNPGAVDQSGFKGHPECGFCKQRFYGDDELYTHCREKHERCHICDRRNGGRNPQYYLNYQELEKHFEAAHFVCLDAECQANKTNVFESEMDLKAHQLSAHPNGLTKDARRDARLVNLSGFDIRTPYQPQRRGGERESRGGGRDRDREGRGAGRGRDPNAEPLPMSSAQPVGRAEQAYQRQLAITSSQSVSTRNFGGQLTQAAPTPRAQPTPTQQPQPSTPTLENLTLDSTAASPASLTPQEQARALRHQTVTDRASTLLKNDKTKLSQFRTHVSAYRSGTTSATDLIDSFFSLFDCPSTELGKLIRELADLYDDDTKRQSLLSAWNNWRSINEDYPSLPGPSGTLPGVTSGSAGATGGRRVLTLKKSTAQSSRSAVSRQGSWGNALTAGTSRDPFPALSATNGRPGKAAPSSQAAWSNTSAPQVNNTMSSAAPVSRPAPVTSASQLRASTRNTAPPRQTEDMFPSLPAAAKPNTLMAGFYTRGSGRLMGSSRNSPAGSGTATPVNAWSNGGSAPTPAQAAAGYDGEAGGADETMSKKKGKKSKKGETLFHFG</sequence>
<feature type="compositionally biased region" description="Polar residues" evidence="13">
    <location>
        <begin position="499"/>
        <end position="518"/>
    </location>
</feature>
<keyword evidence="7" id="KW-0808">Transferase</keyword>
<evidence type="ECO:0000256" key="2">
    <source>
        <dbReference type="ARBA" id="ARBA00004496"/>
    </source>
</evidence>
<comment type="similarity">
    <text evidence="11">Belongs to the ZNF598/HEL2 family.</text>
</comment>
<dbReference type="Gene3D" id="3.30.40.10">
    <property type="entry name" value="Zinc/RING finger domain, C3HC4 (zinc finger)"/>
    <property type="match status" value="1"/>
</dbReference>
<evidence type="ECO:0000256" key="11">
    <source>
        <dbReference type="ARBA" id="ARBA00035113"/>
    </source>
</evidence>
<evidence type="ECO:0000256" key="9">
    <source>
        <dbReference type="ARBA" id="ARBA00022771"/>
    </source>
</evidence>
<feature type="region of interest" description="Disordered" evidence="13">
    <location>
        <begin position="1"/>
        <end position="118"/>
    </location>
</feature>
<comment type="subcellular location">
    <subcellularLocation>
        <location evidence="2">Cytoplasm</location>
    </subcellularLocation>
</comment>
<organism evidence="15 16">
    <name type="scientific">Exophiala sideris</name>
    <dbReference type="NCBI Taxonomy" id="1016849"/>
    <lineage>
        <taxon>Eukaryota</taxon>
        <taxon>Fungi</taxon>
        <taxon>Dikarya</taxon>
        <taxon>Ascomycota</taxon>
        <taxon>Pezizomycotina</taxon>
        <taxon>Eurotiomycetes</taxon>
        <taxon>Chaetothyriomycetidae</taxon>
        <taxon>Chaetothyriales</taxon>
        <taxon>Herpotrichiellaceae</taxon>
        <taxon>Exophiala</taxon>
    </lineage>
</organism>
<dbReference type="EC" id="2.3.2.27" evidence="4"/>
<dbReference type="Proteomes" id="UP000053599">
    <property type="component" value="Unassembled WGS sequence"/>
</dbReference>